<reference evidence="1 2" key="1">
    <citation type="journal article" date="2018" name="Sci. Rep.">
        <title>Rhizobium tumorigenes sp. nov., a novel plant tumorigenic bacterium isolated from cane gall tumors on thornless blackberry.</title>
        <authorList>
            <person name="Kuzmanovi N."/>
            <person name="Smalla K."/>
            <person name="Gronow S."/>
            <person name="PuBawska J."/>
        </authorList>
    </citation>
    <scope>NUCLEOTIDE SEQUENCE [LARGE SCALE GENOMIC DNA]</scope>
    <source>
        <strain evidence="1 2">1078</strain>
    </source>
</reference>
<keyword evidence="1" id="KW-0614">Plasmid</keyword>
<accession>A0AAF1KM15</accession>
<proteinExistence type="predicted"/>
<organism evidence="1 2">
    <name type="scientific">Rhizobium tumorigenes</name>
    <dbReference type="NCBI Taxonomy" id="2041385"/>
    <lineage>
        <taxon>Bacteria</taxon>
        <taxon>Pseudomonadati</taxon>
        <taxon>Pseudomonadota</taxon>
        <taxon>Alphaproteobacteria</taxon>
        <taxon>Hyphomicrobiales</taxon>
        <taxon>Rhizobiaceae</taxon>
        <taxon>Rhizobium/Agrobacterium group</taxon>
        <taxon>Rhizobium</taxon>
    </lineage>
</organism>
<evidence type="ECO:0000313" key="2">
    <source>
        <dbReference type="Proteomes" id="UP000249499"/>
    </source>
</evidence>
<dbReference type="EMBL" id="CP117256">
    <property type="protein sequence ID" value="WFR97698.1"/>
    <property type="molecule type" value="Genomic_DNA"/>
</dbReference>
<dbReference type="KEGG" id="rtu:PR017_21180"/>
<gene>
    <name evidence="1" type="ORF">PR017_21180</name>
</gene>
<protein>
    <submittedName>
        <fullName evidence="1">Uncharacterized protein</fullName>
    </submittedName>
</protein>
<reference evidence="2" key="2">
    <citation type="journal article" date="2023" name="MicrobiologyOpen">
        <title>Genomics of the tumorigenes clade of the family Rhizobiaceae and description of Rhizobium rhododendri sp. nov.</title>
        <authorList>
            <person name="Kuzmanovic N."/>
            <person name="diCenzo G.C."/>
            <person name="Bunk B."/>
            <person name="Sproeer C."/>
            <person name="Fruehling A."/>
            <person name="Neumann-Schaal M."/>
            <person name="Overmann J."/>
            <person name="Smalla K."/>
        </authorList>
    </citation>
    <scope>NUCLEOTIDE SEQUENCE [LARGE SCALE GENOMIC DNA]</scope>
    <source>
        <strain evidence="2">1078</strain>
        <plasmid evidence="2">pRt1078</plasmid>
    </source>
</reference>
<dbReference type="AlphaFoldDB" id="A0AAF1KM15"/>
<keyword evidence="2" id="KW-1185">Reference proteome</keyword>
<dbReference type="Proteomes" id="UP000249499">
    <property type="component" value="Plasmid pRt1078"/>
</dbReference>
<dbReference type="RefSeq" id="WP_206423114.1">
    <property type="nucleotide sequence ID" value="NZ_CP117256.1"/>
</dbReference>
<name>A0AAF1KM15_9HYPH</name>
<sequence length="57" mass="6375">MAIALHDLGYRVTGCDSTGLLETKESRFGFQFLREYATHVECAQVSHLRFPLPTGFG</sequence>
<evidence type="ECO:0000313" key="1">
    <source>
        <dbReference type="EMBL" id="WFR97698.1"/>
    </source>
</evidence>
<geneLocation type="plasmid" evidence="1 2">
    <name>pRt1078</name>
</geneLocation>